<feature type="compositionally biased region" description="Basic and acidic residues" evidence="6">
    <location>
        <begin position="815"/>
        <end position="833"/>
    </location>
</feature>
<feature type="domain" description="Histidine kinase/HSP90-like ATPase" evidence="8">
    <location>
        <begin position="520"/>
        <end position="632"/>
    </location>
</feature>
<accession>A0ABU2M525</accession>
<sequence length="833" mass="90089">MVTIPTAALIALWLILTGALAVNAGLQLIRAAATNDMVTPAAVGLVSAMQERARTISHIENPDDETLIAELAEARQETDASLGVVINELIGFADLAPGQAGRHIELLHERYGEIGDMRAAVDDGSATRGEVLEYYNELILHGADSFDSQARSGNVIDAFNSSISATYMFRTVDLFARSDAQLARAFAMDELSWEDQRAFAELVGSYQNMLEANGPYLSGPGQQERLSAVLESPEYQRLTTMQDEIIDRRIEVETVTDPNTFVAVEVENLSVPVDGAAWQADYEYVLAEFTDIGADEALNAAALTRAEAQRSVLVAVTGSLGVAAVIIVVFLLARRSSRSLTGRLLRLRDDANDLAEKRLPELMERLHRGERVETEAALPLMATSDDEIGDVAHAFNTAQRAAVNEAVQQTELRQGINRVFLNIAHRSQTLIHRQLRLLDKMEREQEDPEQLAQLFKLDHLATRSRRNAENLLILGGEAPGRTWHRPMPLIDVLRGAISESGDYTRVKRERIARVHLNGPAVADVIHLVAELVDNAAMFSPPHTHVRLSSDDVPNGVTIEIEDRGLGMTEEELASANRLLADPPEFDVMRLNEKMRLGLFVVSHLAHRHGIKVHLRPSPYGGVQAIVLLPHDLISGERTSLPVAEEQDGDIWEVREIIEHAPGGALESGAAPVLTPVPPTPANAPATEENPDAAPRGTEAPSAANGSTADGHGGTDLLDGDSARPPLPTRRPTISAVSAPGSGDTAPETVDAGGGRPPLPKRRPQENLAPQLATEPDSPAPGGTAEGEAPASDGNGIDGTERLARLRRNMTAFQKGTDRGRREGKQQTNETDKD</sequence>
<dbReference type="EMBL" id="JAVREP010000002">
    <property type="protein sequence ID" value="MDT0327750.1"/>
    <property type="molecule type" value="Genomic_DNA"/>
</dbReference>
<dbReference type="InterPro" id="IPR003594">
    <property type="entry name" value="HATPase_dom"/>
</dbReference>
<evidence type="ECO:0000256" key="3">
    <source>
        <dbReference type="ARBA" id="ARBA00022553"/>
    </source>
</evidence>
<dbReference type="Pfam" id="PF08376">
    <property type="entry name" value="NIT"/>
    <property type="match status" value="1"/>
</dbReference>
<dbReference type="InterPro" id="IPR036890">
    <property type="entry name" value="HATPase_C_sf"/>
</dbReference>
<evidence type="ECO:0000259" key="8">
    <source>
        <dbReference type="SMART" id="SM00387"/>
    </source>
</evidence>
<evidence type="ECO:0000256" key="2">
    <source>
        <dbReference type="ARBA" id="ARBA00012438"/>
    </source>
</evidence>
<protein>
    <recommendedName>
        <fullName evidence="2">histidine kinase</fullName>
        <ecNumber evidence="2">2.7.13.3</ecNumber>
    </recommendedName>
</protein>
<dbReference type="SUPFAM" id="SSF55874">
    <property type="entry name" value="ATPase domain of HSP90 chaperone/DNA topoisomerase II/histidine kinase"/>
    <property type="match status" value="1"/>
</dbReference>
<reference evidence="10" key="1">
    <citation type="submission" date="2023-07" db="EMBL/GenBank/DDBJ databases">
        <title>30 novel species of actinomycetes from the DSMZ collection.</title>
        <authorList>
            <person name="Nouioui I."/>
        </authorList>
    </citation>
    <scope>NUCLEOTIDE SEQUENCE [LARGE SCALE GENOMIC DNA]</scope>
    <source>
        <strain evidence="10">DSM 44743</strain>
    </source>
</reference>
<dbReference type="InterPro" id="IPR050428">
    <property type="entry name" value="TCS_sensor_his_kinase"/>
</dbReference>
<keyword evidence="7" id="KW-1133">Transmembrane helix</keyword>
<comment type="catalytic activity">
    <reaction evidence="1">
        <text>ATP + protein L-histidine = ADP + protein N-phospho-L-histidine.</text>
        <dbReference type="EC" id="2.7.13.3"/>
    </reaction>
</comment>
<keyword evidence="10" id="KW-1185">Reference proteome</keyword>
<organism evidence="9 10">
    <name type="scientific">Nocardiopsis lambiniae</name>
    <dbReference type="NCBI Taxonomy" id="3075539"/>
    <lineage>
        <taxon>Bacteria</taxon>
        <taxon>Bacillati</taxon>
        <taxon>Actinomycetota</taxon>
        <taxon>Actinomycetes</taxon>
        <taxon>Streptosporangiales</taxon>
        <taxon>Nocardiopsidaceae</taxon>
        <taxon>Nocardiopsis</taxon>
    </lineage>
</organism>
<keyword evidence="5" id="KW-0418">Kinase</keyword>
<evidence type="ECO:0000256" key="5">
    <source>
        <dbReference type="ARBA" id="ARBA00022777"/>
    </source>
</evidence>
<keyword evidence="3" id="KW-0597">Phosphoprotein</keyword>
<evidence type="ECO:0000256" key="7">
    <source>
        <dbReference type="SAM" id="Phobius"/>
    </source>
</evidence>
<feature type="region of interest" description="Disordered" evidence="6">
    <location>
        <begin position="663"/>
        <end position="833"/>
    </location>
</feature>
<dbReference type="InterPro" id="IPR013587">
    <property type="entry name" value="Nitrate/nitrite_sensing"/>
</dbReference>
<feature type="transmembrane region" description="Helical" evidence="7">
    <location>
        <begin position="312"/>
        <end position="333"/>
    </location>
</feature>
<evidence type="ECO:0000256" key="1">
    <source>
        <dbReference type="ARBA" id="ARBA00000085"/>
    </source>
</evidence>
<comment type="caution">
    <text evidence="9">The sequence shown here is derived from an EMBL/GenBank/DDBJ whole genome shotgun (WGS) entry which is preliminary data.</text>
</comment>
<evidence type="ECO:0000256" key="6">
    <source>
        <dbReference type="SAM" id="MobiDB-lite"/>
    </source>
</evidence>
<dbReference type="EC" id="2.7.13.3" evidence="2"/>
<keyword evidence="7" id="KW-0812">Transmembrane</keyword>
<keyword evidence="7" id="KW-0472">Membrane</keyword>
<feature type="compositionally biased region" description="Low complexity" evidence="6">
    <location>
        <begin position="682"/>
        <end position="694"/>
    </location>
</feature>
<evidence type="ECO:0000313" key="10">
    <source>
        <dbReference type="Proteomes" id="UP001183390"/>
    </source>
</evidence>
<dbReference type="Gene3D" id="3.30.565.10">
    <property type="entry name" value="Histidine kinase-like ATPase, C-terminal domain"/>
    <property type="match status" value="1"/>
</dbReference>
<dbReference type="Gene3D" id="6.10.340.10">
    <property type="match status" value="1"/>
</dbReference>
<keyword evidence="4" id="KW-0808">Transferase</keyword>
<dbReference type="PANTHER" id="PTHR45436">
    <property type="entry name" value="SENSOR HISTIDINE KINASE YKOH"/>
    <property type="match status" value="1"/>
</dbReference>
<dbReference type="PANTHER" id="PTHR45436:SF5">
    <property type="entry name" value="SENSOR HISTIDINE KINASE TRCS"/>
    <property type="match status" value="1"/>
</dbReference>
<dbReference type="SMART" id="SM00387">
    <property type="entry name" value="HATPase_c"/>
    <property type="match status" value="1"/>
</dbReference>
<gene>
    <name evidence="9" type="ORF">RM479_04920</name>
</gene>
<dbReference type="Pfam" id="PF02518">
    <property type="entry name" value="HATPase_c"/>
    <property type="match status" value="1"/>
</dbReference>
<name>A0ABU2M525_9ACTN</name>
<proteinExistence type="predicted"/>
<evidence type="ECO:0000313" key="9">
    <source>
        <dbReference type="EMBL" id="MDT0327750.1"/>
    </source>
</evidence>
<evidence type="ECO:0000256" key="4">
    <source>
        <dbReference type="ARBA" id="ARBA00022679"/>
    </source>
</evidence>
<dbReference type="Proteomes" id="UP001183390">
    <property type="component" value="Unassembled WGS sequence"/>
</dbReference>
<feature type="compositionally biased region" description="Low complexity" evidence="6">
    <location>
        <begin position="779"/>
        <end position="790"/>
    </location>
</feature>
<dbReference type="RefSeq" id="WP_311510530.1">
    <property type="nucleotide sequence ID" value="NZ_JAVREP010000002.1"/>
</dbReference>